<name>A0A9X1MIP3_9MICC</name>
<dbReference type="PROSITE" id="PS50853">
    <property type="entry name" value="FN3"/>
    <property type="match status" value="1"/>
</dbReference>
<keyword evidence="2" id="KW-0624">Polysaccharide degradation</keyword>
<keyword evidence="1" id="KW-0326">Glycosidase</keyword>
<proteinExistence type="predicted"/>
<dbReference type="Gene3D" id="2.60.120.260">
    <property type="entry name" value="Galactose-binding domain-like"/>
    <property type="match status" value="2"/>
</dbReference>
<dbReference type="CDD" id="cd00063">
    <property type="entry name" value="FN3"/>
    <property type="match status" value="1"/>
</dbReference>
<dbReference type="GO" id="GO:0016798">
    <property type="term" value="F:hydrolase activity, acting on glycosyl bonds"/>
    <property type="evidence" value="ECO:0007669"/>
    <property type="project" value="UniProtKB-KW"/>
</dbReference>
<dbReference type="InterPro" id="IPR036116">
    <property type="entry name" value="FN3_sf"/>
</dbReference>
<evidence type="ECO:0000313" key="5">
    <source>
        <dbReference type="Proteomes" id="UP001139158"/>
    </source>
</evidence>
<feature type="domain" description="Fibronectin type-III" evidence="3">
    <location>
        <begin position="149"/>
        <end position="247"/>
    </location>
</feature>
<keyword evidence="5" id="KW-1185">Reference proteome</keyword>
<evidence type="ECO:0000256" key="2">
    <source>
        <dbReference type="ARBA" id="ARBA00023326"/>
    </source>
</evidence>
<accession>A0A9X1MIP3</accession>
<dbReference type="InterPro" id="IPR013783">
    <property type="entry name" value="Ig-like_fold"/>
</dbReference>
<reference evidence="4" key="1">
    <citation type="submission" date="2021-10" db="EMBL/GenBank/DDBJ databases">
        <title>Novel species in genus Arthrobacter.</title>
        <authorList>
            <person name="Liu Y."/>
        </authorList>
    </citation>
    <scope>NUCLEOTIDE SEQUENCE</scope>
    <source>
        <strain evidence="4">Zg-Y453</strain>
    </source>
</reference>
<evidence type="ECO:0000256" key="1">
    <source>
        <dbReference type="ARBA" id="ARBA00023295"/>
    </source>
</evidence>
<dbReference type="SUPFAM" id="SSF49265">
    <property type="entry name" value="Fibronectin type III"/>
    <property type="match status" value="1"/>
</dbReference>
<comment type="caution">
    <text evidence="4">The sequence shown here is derived from an EMBL/GenBank/DDBJ whole genome shotgun (WGS) entry which is preliminary data.</text>
</comment>
<dbReference type="AlphaFoldDB" id="A0A9X1MIP3"/>
<feature type="non-terminal residue" evidence="4">
    <location>
        <position position="1"/>
    </location>
</feature>
<dbReference type="Pfam" id="PF00041">
    <property type="entry name" value="fn3"/>
    <property type="match status" value="1"/>
</dbReference>
<dbReference type="InterPro" id="IPR003961">
    <property type="entry name" value="FN3_dom"/>
</dbReference>
<protein>
    <submittedName>
        <fullName evidence="4">Fibronectin type III domain-containing protein</fullName>
    </submittedName>
</protein>
<dbReference type="EMBL" id="JAJFZV010000020">
    <property type="protein sequence ID" value="MCC3299647.1"/>
    <property type="molecule type" value="Genomic_DNA"/>
</dbReference>
<evidence type="ECO:0000313" key="4">
    <source>
        <dbReference type="EMBL" id="MCC3299647.1"/>
    </source>
</evidence>
<dbReference type="Gene3D" id="2.60.40.10">
    <property type="entry name" value="Immunoglobulins"/>
    <property type="match status" value="1"/>
</dbReference>
<gene>
    <name evidence="4" type="ORF">LJ757_17780</name>
</gene>
<keyword evidence="1" id="KW-0378">Hydrolase</keyword>
<keyword evidence="2" id="KW-0119">Carbohydrate metabolism</keyword>
<organism evidence="4 5">
    <name type="scientific">Arthrobacter caoxuetaonis</name>
    <dbReference type="NCBI Taxonomy" id="2886935"/>
    <lineage>
        <taxon>Bacteria</taxon>
        <taxon>Bacillati</taxon>
        <taxon>Actinomycetota</taxon>
        <taxon>Actinomycetes</taxon>
        <taxon>Micrococcales</taxon>
        <taxon>Micrococcaceae</taxon>
        <taxon>Arthrobacter</taxon>
    </lineage>
</organism>
<dbReference type="RefSeq" id="WP_227897633.1">
    <property type="nucleotide sequence ID" value="NZ_JAJFZV010000020.1"/>
</dbReference>
<dbReference type="SMART" id="SM00060">
    <property type="entry name" value="FN3"/>
    <property type="match status" value="1"/>
</dbReference>
<sequence>FFTVTATNETGTSPNSDSYGPVMVTTGVLTNPGFENDFLGWTLGGTNLSKVDTSYKHSGSKSAYAYYGMSQVVTVPGDTPVLTFWSRSALTMVKVGGVTVPTTRTAAAVENGFTQYSADLSAYAGKTTTVFFDTSTIHMDDVAFEKPMAPSAPQTVTALSKSGTATVYWAAPVFSGGGIPVTAYTVVAMVDGEQVASVKVAGDQRTAVFTGLEPGIGYTFEARATNEAGTSHDSAVFGPVAFNTGPIANPGFENDLLGWTASSGISVTAGSKHSGGKSLSLVYSGYSVQQVVKIPEETPVLTYWASSSNTVTVAGSAVPAVRVSTVPENGFYKWSADLSAHAGGAVSVKFAGGGYLDDVAFEKR</sequence>
<dbReference type="Proteomes" id="UP001139158">
    <property type="component" value="Unassembled WGS sequence"/>
</dbReference>
<dbReference type="GO" id="GO:0000272">
    <property type="term" value="P:polysaccharide catabolic process"/>
    <property type="evidence" value="ECO:0007669"/>
    <property type="project" value="UniProtKB-KW"/>
</dbReference>
<evidence type="ECO:0000259" key="3">
    <source>
        <dbReference type="PROSITE" id="PS50853"/>
    </source>
</evidence>